<dbReference type="PANTHER" id="PTHR46825">
    <property type="entry name" value="D-ALANYL-D-ALANINE-CARBOXYPEPTIDASE/ENDOPEPTIDASE AMPH"/>
    <property type="match status" value="1"/>
</dbReference>
<evidence type="ECO:0000313" key="3">
    <source>
        <dbReference type="EMBL" id="MBE1491885.1"/>
    </source>
</evidence>
<keyword evidence="4" id="KW-1185">Reference proteome</keyword>
<evidence type="ECO:0000256" key="1">
    <source>
        <dbReference type="SAM" id="SignalP"/>
    </source>
</evidence>
<keyword evidence="3" id="KW-0645">Protease</keyword>
<keyword evidence="3" id="KW-0378">Hydrolase</keyword>
<protein>
    <submittedName>
        <fullName evidence="3">D-alanyl-D-alanine carboxypeptidase</fullName>
        <ecNumber evidence="3">3.4.16.4</ecNumber>
    </submittedName>
</protein>
<dbReference type="InterPro" id="IPR050491">
    <property type="entry name" value="AmpC-like"/>
</dbReference>
<dbReference type="GO" id="GO:0009002">
    <property type="term" value="F:serine-type D-Ala-D-Ala carboxypeptidase activity"/>
    <property type="evidence" value="ECO:0007669"/>
    <property type="project" value="UniProtKB-EC"/>
</dbReference>
<dbReference type="InterPro" id="IPR001466">
    <property type="entry name" value="Beta-lactam-related"/>
</dbReference>
<evidence type="ECO:0000313" key="4">
    <source>
        <dbReference type="Proteomes" id="UP000649753"/>
    </source>
</evidence>
<comment type="caution">
    <text evidence="3">The sequence shown here is derived from an EMBL/GenBank/DDBJ whole genome shotgun (WGS) entry which is preliminary data.</text>
</comment>
<feature type="domain" description="Beta-lactamase-related" evidence="2">
    <location>
        <begin position="47"/>
        <end position="340"/>
    </location>
</feature>
<sequence>MLIFFRTLRIMALCLVLAVLNTVVPAPALAQPDRADGPGLDRAALQRALDAIPEAGAPGTYAAVRAGRSGWGGAAGIADLSNARPTRPDLRHRVGSITKTFVSTALLQLVDEGRLRLDDPVGRWLPQHVPGELGQQVTVRMLLNHTSGLGNYTDAILSSLAAVEQMRTTIYTPAELVAIGLGLPPTGAPGEKYSYSNTNYILAGLIIKRVTGNDPTAEVVRRIIRPLKLTDTYFPGSDPRIRGRHAGAYFAPLGVRNFAEYNMTWAWTAGELVATMADLNTFYRALLDGRLLSAPTLEEMLTVVPFDPAQPEIGGYGLGIYEMRTPCGSLWGHDGVVVGQITFSLHSRDASRQASFGLNISHYGLFLPEAHPIDEAWARFLLAAHCPQDAGPATRAATTLPTPGIDSLAVRTR</sequence>
<keyword evidence="1" id="KW-0732">Signal</keyword>
<reference evidence="3" key="1">
    <citation type="submission" date="2020-10" db="EMBL/GenBank/DDBJ databases">
        <title>Sequencing the genomes of 1000 actinobacteria strains.</title>
        <authorList>
            <person name="Klenk H.-P."/>
        </authorList>
    </citation>
    <scope>NUCLEOTIDE SEQUENCE</scope>
    <source>
        <strain evidence="3">DSM 46832</strain>
    </source>
</reference>
<dbReference type="PANTHER" id="PTHR46825:SF7">
    <property type="entry name" value="D-ALANYL-D-ALANINE CARBOXYPEPTIDASE"/>
    <property type="match status" value="1"/>
</dbReference>
<keyword evidence="3" id="KW-0121">Carboxypeptidase</keyword>
<dbReference type="EC" id="3.4.16.4" evidence="3"/>
<dbReference type="AlphaFoldDB" id="A0A927MDX5"/>
<feature type="signal peptide" evidence="1">
    <location>
        <begin position="1"/>
        <end position="30"/>
    </location>
</feature>
<dbReference type="InterPro" id="IPR012338">
    <property type="entry name" value="Beta-lactam/transpept-like"/>
</dbReference>
<organism evidence="3 4">
    <name type="scientific">Plantactinospora soyae</name>
    <dbReference type="NCBI Taxonomy" id="1544732"/>
    <lineage>
        <taxon>Bacteria</taxon>
        <taxon>Bacillati</taxon>
        <taxon>Actinomycetota</taxon>
        <taxon>Actinomycetes</taxon>
        <taxon>Micromonosporales</taxon>
        <taxon>Micromonosporaceae</taxon>
        <taxon>Plantactinospora</taxon>
    </lineage>
</organism>
<proteinExistence type="predicted"/>
<feature type="chain" id="PRO_5037885924" evidence="1">
    <location>
        <begin position="31"/>
        <end position="413"/>
    </location>
</feature>
<dbReference type="Proteomes" id="UP000649753">
    <property type="component" value="Unassembled WGS sequence"/>
</dbReference>
<dbReference type="EMBL" id="JADBEB010000001">
    <property type="protein sequence ID" value="MBE1491885.1"/>
    <property type="molecule type" value="Genomic_DNA"/>
</dbReference>
<dbReference type="Pfam" id="PF00144">
    <property type="entry name" value="Beta-lactamase"/>
    <property type="match status" value="1"/>
</dbReference>
<accession>A0A927MDX5</accession>
<gene>
    <name evidence="3" type="ORF">H4W31_007523</name>
</gene>
<dbReference type="SUPFAM" id="SSF56601">
    <property type="entry name" value="beta-lactamase/transpeptidase-like"/>
    <property type="match status" value="1"/>
</dbReference>
<dbReference type="Gene3D" id="3.40.710.10">
    <property type="entry name" value="DD-peptidase/beta-lactamase superfamily"/>
    <property type="match status" value="1"/>
</dbReference>
<name>A0A927MDX5_9ACTN</name>
<evidence type="ECO:0000259" key="2">
    <source>
        <dbReference type="Pfam" id="PF00144"/>
    </source>
</evidence>